<sequence length="88" mass="9452">MPKKRCKLQCVAGQRRNNAASCNAPGHRCSVARSCNVVPSPTITVTAAELYTFDVRLSSVELSSDVRPTSLLTSSSYVPADVIVLRPC</sequence>
<proteinExistence type="predicted"/>
<protein>
    <submittedName>
        <fullName evidence="1">Uncharacterized protein</fullName>
    </submittedName>
</protein>
<gene>
    <name evidence="1" type="ORF">CSSPJE1EN2_LOCUS22522</name>
</gene>
<dbReference type="Proteomes" id="UP001497522">
    <property type="component" value="Chromosome 8"/>
</dbReference>
<organism evidence="1 2">
    <name type="scientific">Sphagnum jensenii</name>
    <dbReference type="NCBI Taxonomy" id="128206"/>
    <lineage>
        <taxon>Eukaryota</taxon>
        <taxon>Viridiplantae</taxon>
        <taxon>Streptophyta</taxon>
        <taxon>Embryophyta</taxon>
        <taxon>Bryophyta</taxon>
        <taxon>Sphagnophytina</taxon>
        <taxon>Sphagnopsida</taxon>
        <taxon>Sphagnales</taxon>
        <taxon>Sphagnaceae</taxon>
        <taxon>Sphagnum</taxon>
    </lineage>
</organism>
<evidence type="ECO:0000313" key="2">
    <source>
        <dbReference type="Proteomes" id="UP001497522"/>
    </source>
</evidence>
<accession>A0ABP1BXI6</accession>
<keyword evidence="2" id="KW-1185">Reference proteome</keyword>
<reference evidence="1" key="1">
    <citation type="submission" date="2024-03" db="EMBL/GenBank/DDBJ databases">
        <authorList>
            <consortium name="ELIXIR-Norway"/>
            <consortium name="Elixir Norway"/>
        </authorList>
    </citation>
    <scope>NUCLEOTIDE SEQUENCE</scope>
</reference>
<evidence type="ECO:0000313" key="1">
    <source>
        <dbReference type="EMBL" id="CAK9881123.1"/>
    </source>
</evidence>
<name>A0ABP1BXI6_9BRYO</name>
<dbReference type="EMBL" id="OZ023709">
    <property type="protein sequence ID" value="CAK9881123.1"/>
    <property type="molecule type" value="Genomic_DNA"/>
</dbReference>